<dbReference type="InterPro" id="IPR036118">
    <property type="entry name" value="UreE_N_sf"/>
</dbReference>
<feature type="region of interest" description="Disordered" evidence="6">
    <location>
        <begin position="137"/>
        <end position="169"/>
    </location>
</feature>
<dbReference type="Gene3D" id="2.60.260.20">
    <property type="entry name" value="Urease metallochaperone UreE, N-terminal domain"/>
    <property type="match status" value="1"/>
</dbReference>
<evidence type="ECO:0000256" key="2">
    <source>
        <dbReference type="ARBA" id="ARBA00022490"/>
    </source>
</evidence>
<dbReference type="CDD" id="cd00571">
    <property type="entry name" value="UreE"/>
    <property type="match status" value="1"/>
</dbReference>
<dbReference type="InterPro" id="IPR012406">
    <property type="entry name" value="UreE"/>
</dbReference>
<dbReference type="RefSeq" id="WP_217632152.1">
    <property type="nucleotide sequence ID" value="NZ_FNQM01000005.1"/>
</dbReference>
<evidence type="ECO:0000256" key="6">
    <source>
        <dbReference type="SAM" id="MobiDB-lite"/>
    </source>
</evidence>
<dbReference type="GO" id="GO:0006457">
    <property type="term" value="P:protein folding"/>
    <property type="evidence" value="ECO:0007669"/>
    <property type="project" value="InterPro"/>
</dbReference>
<feature type="domain" description="UreE urease accessory N-terminal" evidence="7">
    <location>
        <begin position="5"/>
        <end position="68"/>
    </location>
</feature>
<gene>
    <name evidence="5" type="primary">ureE</name>
    <name evidence="8" type="ORF">SAMN05444370_10528</name>
</gene>
<keyword evidence="2 5" id="KW-0963">Cytoplasm</keyword>
<comment type="subcellular location">
    <subcellularLocation>
        <location evidence="1 5">Cytoplasm</location>
    </subcellularLocation>
</comment>
<evidence type="ECO:0000313" key="8">
    <source>
        <dbReference type="EMBL" id="SEA43308.1"/>
    </source>
</evidence>
<dbReference type="GO" id="GO:0005737">
    <property type="term" value="C:cytoplasm"/>
    <property type="evidence" value="ECO:0007669"/>
    <property type="project" value="UniProtKB-SubCell"/>
</dbReference>
<dbReference type="Pfam" id="PF02814">
    <property type="entry name" value="UreE_N"/>
    <property type="match status" value="1"/>
</dbReference>
<keyword evidence="3 5" id="KW-0533">Nickel</keyword>
<dbReference type="InterPro" id="IPR004029">
    <property type="entry name" value="UreE_N"/>
</dbReference>
<evidence type="ECO:0000256" key="4">
    <source>
        <dbReference type="ARBA" id="ARBA00023186"/>
    </source>
</evidence>
<dbReference type="InterPro" id="IPR007864">
    <property type="entry name" value="UreE_C_dom"/>
</dbReference>
<dbReference type="Gene3D" id="3.30.70.790">
    <property type="entry name" value="UreE, C-terminal domain"/>
    <property type="match status" value="1"/>
</dbReference>
<dbReference type="Proteomes" id="UP000198703">
    <property type="component" value="Unassembled WGS sequence"/>
</dbReference>
<comment type="function">
    <text evidence="5">Involved in urease metallocenter assembly. Binds nickel. Probably functions as a nickel donor during metallocenter assembly.</text>
</comment>
<evidence type="ECO:0000256" key="1">
    <source>
        <dbReference type="ARBA" id="ARBA00004496"/>
    </source>
</evidence>
<evidence type="ECO:0000259" key="7">
    <source>
        <dbReference type="SMART" id="SM00988"/>
    </source>
</evidence>
<dbReference type="SMART" id="SM00988">
    <property type="entry name" value="UreE_N"/>
    <property type="match status" value="1"/>
</dbReference>
<dbReference type="SUPFAM" id="SSF69287">
    <property type="entry name" value="Urease metallochaperone UreE, N-terminal domain"/>
    <property type="match status" value="1"/>
</dbReference>
<dbReference type="AlphaFoldDB" id="A0A1H4B5S4"/>
<dbReference type="EMBL" id="FNQM01000005">
    <property type="protein sequence ID" value="SEA43308.1"/>
    <property type="molecule type" value="Genomic_DNA"/>
</dbReference>
<feature type="compositionally biased region" description="Basic residues" evidence="6">
    <location>
        <begin position="145"/>
        <end position="154"/>
    </location>
</feature>
<accession>A0A1H4B5S4</accession>
<proteinExistence type="inferred from homology"/>
<organism evidence="8 9">
    <name type="scientific">Rubrimonas cliftonensis</name>
    <dbReference type="NCBI Taxonomy" id="89524"/>
    <lineage>
        <taxon>Bacteria</taxon>
        <taxon>Pseudomonadati</taxon>
        <taxon>Pseudomonadota</taxon>
        <taxon>Alphaproteobacteria</taxon>
        <taxon>Rhodobacterales</taxon>
        <taxon>Paracoccaceae</taxon>
        <taxon>Rubrimonas</taxon>
    </lineage>
</organism>
<feature type="compositionally biased region" description="Basic and acidic residues" evidence="6">
    <location>
        <begin position="155"/>
        <end position="169"/>
    </location>
</feature>
<dbReference type="GO" id="GO:0019627">
    <property type="term" value="P:urea metabolic process"/>
    <property type="evidence" value="ECO:0007669"/>
    <property type="project" value="InterPro"/>
</dbReference>
<dbReference type="GO" id="GO:0065003">
    <property type="term" value="P:protein-containing complex assembly"/>
    <property type="evidence" value="ECO:0007669"/>
    <property type="project" value="InterPro"/>
</dbReference>
<evidence type="ECO:0000313" key="9">
    <source>
        <dbReference type="Proteomes" id="UP000198703"/>
    </source>
</evidence>
<dbReference type="STRING" id="89524.SAMN05444370_10528"/>
<reference evidence="8 9" key="1">
    <citation type="submission" date="2016-10" db="EMBL/GenBank/DDBJ databases">
        <authorList>
            <person name="de Groot N.N."/>
        </authorList>
    </citation>
    <scope>NUCLEOTIDE SEQUENCE [LARGE SCALE GENOMIC DNA]</scope>
    <source>
        <strain evidence="8 9">DSM 15345</strain>
    </source>
</reference>
<sequence>MGEGLRAIAVETGATGACAGVVTLDHDGRWRRRAALSTDDGLPFLLDLPEAAELPDGAALQLEDGRHVRVRAAPEPLTAVAAETPQALARLAWHLGNRHLPVVIEAGRLLIRRDHVIEAMLAGLGATVTPVTAPFTPEGGAYGRGRTHAHHHGHDAHADPNAHLREPAP</sequence>
<comment type="similarity">
    <text evidence="5">Belongs to the UreE family.</text>
</comment>
<protein>
    <recommendedName>
        <fullName evidence="5">Urease accessory protein UreE</fullName>
    </recommendedName>
</protein>
<dbReference type="Pfam" id="PF05194">
    <property type="entry name" value="UreE_C"/>
    <property type="match status" value="1"/>
</dbReference>
<evidence type="ECO:0000256" key="5">
    <source>
        <dbReference type="HAMAP-Rule" id="MF_00822"/>
    </source>
</evidence>
<dbReference type="GO" id="GO:0016151">
    <property type="term" value="F:nickel cation binding"/>
    <property type="evidence" value="ECO:0007669"/>
    <property type="project" value="UniProtKB-UniRule"/>
</dbReference>
<keyword evidence="4 5" id="KW-0143">Chaperone</keyword>
<evidence type="ECO:0000256" key="3">
    <source>
        <dbReference type="ARBA" id="ARBA00022596"/>
    </source>
</evidence>
<dbReference type="GO" id="GO:0051082">
    <property type="term" value="F:unfolded protein binding"/>
    <property type="evidence" value="ECO:0007669"/>
    <property type="project" value="UniProtKB-UniRule"/>
</dbReference>
<keyword evidence="9" id="KW-1185">Reference proteome</keyword>
<dbReference type="HAMAP" id="MF_00822">
    <property type="entry name" value="UreE"/>
    <property type="match status" value="1"/>
</dbReference>
<dbReference type="SUPFAM" id="SSF69737">
    <property type="entry name" value="Urease metallochaperone UreE, C-terminal domain"/>
    <property type="match status" value="1"/>
</dbReference>
<name>A0A1H4B5S4_9RHOB</name>